<evidence type="ECO:0000256" key="4">
    <source>
        <dbReference type="ARBA" id="ARBA00022729"/>
    </source>
</evidence>
<keyword evidence="5" id="KW-0325">Glycoprotein</keyword>
<dbReference type="InterPro" id="IPR004911">
    <property type="entry name" value="Interferon-induced_GILT"/>
</dbReference>
<dbReference type="GO" id="GO:0016671">
    <property type="term" value="F:oxidoreductase activity, acting on a sulfur group of donors, disulfide as acceptor"/>
    <property type="evidence" value="ECO:0007669"/>
    <property type="project" value="InterPro"/>
</dbReference>
<feature type="signal peptide" evidence="6">
    <location>
        <begin position="1"/>
        <end position="21"/>
    </location>
</feature>
<protein>
    <submittedName>
        <fullName evidence="7">Uncharacterized protein</fullName>
    </submittedName>
</protein>
<keyword evidence="8" id="KW-1185">Reference proteome</keyword>
<dbReference type="Pfam" id="PF03227">
    <property type="entry name" value="GILT"/>
    <property type="match status" value="1"/>
</dbReference>
<evidence type="ECO:0000256" key="6">
    <source>
        <dbReference type="SAM" id="SignalP"/>
    </source>
</evidence>
<evidence type="ECO:0000256" key="2">
    <source>
        <dbReference type="ARBA" id="ARBA00005679"/>
    </source>
</evidence>
<comment type="subcellular location">
    <subcellularLocation>
        <location evidence="1">Secreted</location>
    </subcellularLocation>
</comment>
<reference evidence="7" key="1">
    <citation type="journal article" date="2020" name="Cell">
        <title>Large-Scale Comparative Analyses of Tick Genomes Elucidate Their Genetic Diversity and Vector Capacities.</title>
        <authorList>
            <consortium name="Tick Genome and Microbiome Consortium (TIGMIC)"/>
            <person name="Jia N."/>
            <person name="Wang J."/>
            <person name="Shi W."/>
            <person name="Du L."/>
            <person name="Sun Y."/>
            <person name="Zhan W."/>
            <person name="Jiang J.F."/>
            <person name="Wang Q."/>
            <person name="Zhang B."/>
            <person name="Ji P."/>
            <person name="Bell-Sakyi L."/>
            <person name="Cui X.M."/>
            <person name="Yuan T.T."/>
            <person name="Jiang B.G."/>
            <person name="Yang W.F."/>
            <person name="Lam T.T."/>
            <person name="Chang Q.C."/>
            <person name="Ding S.J."/>
            <person name="Wang X.J."/>
            <person name="Zhu J.G."/>
            <person name="Ruan X.D."/>
            <person name="Zhao L."/>
            <person name="Wei J.T."/>
            <person name="Ye R.Z."/>
            <person name="Que T.C."/>
            <person name="Du C.H."/>
            <person name="Zhou Y.H."/>
            <person name="Cheng J.X."/>
            <person name="Dai P.F."/>
            <person name="Guo W.B."/>
            <person name="Han X.H."/>
            <person name="Huang E.J."/>
            <person name="Li L.F."/>
            <person name="Wei W."/>
            <person name="Gao Y.C."/>
            <person name="Liu J.Z."/>
            <person name="Shao H.Z."/>
            <person name="Wang X."/>
            <person name="Wang C.C."/>
            <person name="Yang T.C."/>
            <person name="Huo Q.B."/>
            <person name="Li W."/>
            <person name="Chen H.Y."/>
            <person name="Chen S.E."/>
            <person name="Zhou L.G."/>
            <person name="Ni X.B."/>
            <person name="Tian J.H."/>
            <person name="Sheng Y."/>
            <person name="Liu T."/>
            <person name="Pan Y.S."/>
            <person name="Xia L.Y."/>
            <person name="Li J."/>
            <person name="Zhao F."/>
            <person name="Cao W.C."/>
        </authorList>
    </citation>
    <scope>NUCLEOTIDE SEQUENCE</scope>
    <source>
        <strain evidence="7">Rsan-2018</strain>
    </source>
</reference>
<dbReference type="PANTHER" id="PTHR13234:SF8">
    <property type="entry name" value="GAMMA-INTERFERON-INDUCIBLE LYSOSOMAL THIOL REDUCTASE"/>
    <property type="match status" value="1"/>
</dbReference>
<name>A0A9D4QFB1_RHISA</name>
<sequence>MGTAPLWCLILGLLACSPCLGQTEPETAVGLFPHAVQKASRRVLKTIAWEVTRQTQRGQLTDGWLETIETEPLPKNMIHAHHSGRREATAKAYNRMLAGEKGLIFADASKAGGKGWAIATVTAKEKLLTCATVKTCDIDEAQELAIALALTIPGTTRVVTDSQQAYRSFQSGWASRLINVTVLYEPYCKDSSWFITKQLVPVYKLLRKHLIVEMVPFGRTRMKEPHGADTTVSFTCRHGQAECQASMIHACAIALYPDTDKHLPFIACTLKAWNPDKNTQKCCNLLGMESSKILGCASSPQGKILLQKMGWRTVSVKPAINYVPSVVIDGGFNKRYQKKLQKQFKETVCKHFKPPLPEPCVVKKKRGWFSR</sequence>
<keyword evidence="4 6" id="KW-0732">Signal</keyword>
<evidence type="ECO:0000313" key="7">
    <source>
        <dbReference type="EMBL" id="KAH7976822.1"/>
    </source>
</evidence>
<organism evidence="7 8">
    <name type="scientific">Rhipicephalus sanguineus</name>
    <name type="common">Brown dog tick</name>
    <name type="synonym">Ixodes sanguineus</name>
    <dbReference type="NCBI Taxonomy" id="34632"/>
    <lineage>
        <taxon>Eukaryota</taxon>
        <taxon>Metazoa</taxon>
        <taxon>Ecdysozoa</taxon>
        <taxon>Arthropoda</taxon>
        <taxon>Chelicerata</taxon>
        <taxon>Arachnida</taxon>
        <taxon>Acari</taxon>
        <taxon>Parasitiformes</taxon>
        <taxon>Ixodida</taxon>
        <taxon>Ixodoidea</taxon>
        <taxon>Ixodidae</taxon>
        <taxon>Rhipicephalinae</taxon>
        <taxon>Rhipicephalus</taxon>
        <taxon>Rhipicephalus</taxon>
    </lineage>
</organism>
<evidence type="ECO:0000256" key="5">
    <source>
        <dbReference type="ARBA" id="ARBA00023180"/>
    </source>
</evidence>
<dbReference type="AlphaFoldDB" id="A0A9D4QFB1"/>
<comment type="similarity">
    <text evidence="2">Belongs to the GILT family.</text>
</comment>
<gene>
    <name evidence="7" type="ORF">HPB52_020041</name>
</gene>
<dbReference type="GO" id="GO:0005576">
    <property type="term" value="C:extracellular region"/>
    <property type="evidence" value="ECO:0007669"/>
    <property type="project" value="UniProtKB-SubCell"/>
</dbReference>
<feature type="chain" id="PRO_5038670103" evidence="6">
    <location>
        <begin position="22"/>
        <end position="371"/>
    </location>
</feature>
<keyword evidence="3" id="KW-0964">Secreted</keyword>
<dbReference type="VEuPathDB" id="VectorBase:RSAN_057403"/>
<dbReference type="EMBL" id="JABSTV010001246">
    <property type="protein sequence ID" value="KAH7976822.1"/>
    <property type="molecule type" value="Genomic_DNA"/>
</dbReference>
<comment type="caution">
    <text evidence="7">The sequence shown here is derived from an EMBL/GenBank/DDBJ whole genome shotgun (WGS) entry which is preliminary data.</text>
</comment>
<evidence type="ECO:0000313" key="8">
    <source>
        <dbReference type="Proteomes" id="UP000821837"/>
    </source>
</evidence>
<evidence type="ECO:0000256" key="3">
    <source>
        <dbReference type="ARBA" id="ARBA00022525"/>
    </source>
</evidence>
<accession>A0A9D4QFB1</accession>
<dbReference type="PANTHER" id="PTHR13234">
    <property type="entry name" value="GAMMA-INTERFERON INDUCIBLE LYSOSOMAL THIOL REDUCTASE GILT"/>
    <property type="match status" value="1"/>
</dbReference>
<dbReference type="Proteomes" id="UP000821837">
    <property type="component" value="Chromosome 10"/>
</dbReference>
<proteinExistence type="inferred from homology"/>
<reference evidence="7" key="2">
    <citation type="submission" date="2021-09" db="EMBL/GenBank/DDBJ databases">
        <authorList>
            <person name="Jia N."/>
            <person name="Wang J."/>
            <person name="Shi W."/>
            <person name="Du L."/>
            <person name="Sun Y."/>
            <person name="Zhan W."/>
            <person name="Jiang J."/>
            <person name="Wang Q."/>
            <person name="Zhang B."/>
            <person name="Ji P."/>
            <person name="Sakyi L.B."/>
            <person name="Cui X."/>
            <person name="Yuan T."/>
            <person name="Jiang B."/>
            <person name="Yang W."/>
            <person name="Lam T.T.-Y."/>
            <person name="Chang Q."/>
            <person name="Ding S."/>
            <person name="Wang X."/>
            <person name="Zhu J."/>
            <person name="Ruan X."/>
            <person name="Zhao L."/>
            <person name="Wei J."/>
            <person name="Que T."/>
            <person name="Du C."/>
            <person name="Cheng J."/>
            <person name="Dai P."/>
            <person name="Han X."/>
            <person name="Huang E."/>
            <person name="Gao Y."/>
            <person name="Liu J."/>
            <person name="Shao H."/>
            <person name="Ye R."/>
            <person name="Li L."/>
            <person name="Wei W."/>
            <person name="Wang X."/>
            <person name="Wang C."/>
            <person name="Huo Q."/>
            <person name="Li W."/>
            <person name="Guo W."/>
            <person name="Chen H."/>
            <person name="Chen S."/>
            <person name="Zhou L."/>
            <person name="Zhou L."/>
            <person name="Ni X."/>
            <person name="Tian J."/>
            <person name="Zhou Y."/>
            <person name="Sheng Y."/>
            <person name="Liu T."/>
            <person name="Pan Y."/>
            <person name="Xia L."/>
            <person name="Li J."/>
            <person name="Zhao F."/>
            <person name="Cao W."/>
        </authorList>
    </citation>
    <scope>NUCLEOTIDE SEQUENCE</scope>
    <source>
        <strain evidence="7">Rsan-2018</strain>
        <tissue evidence="7">Larvae</tissue>
    </source>
</reference>
<evidence type="ECO:0000256" key="1">
    <source>
        <dbReference type="ARBA" id="ARBA00004613"/>
    </source>
</evidence>